<accession>A0A0S4KP29</accession>
<proteinExistence type="predicted"/>
<dbReference type="Proteomes" id="UP000051952">
    <property type="component" value="Unassembled WGS sequence"/>
</dbReference>
<sequence>MKRRLHLQKAAPLDADRKPTPSDAAAAVVVDSSIAMAPSVGAAPHHAAAAAALHLLRAPQQQQLYCFVAAFDAQEIFAAPASITGAPSLQVNGTAGSRQADPVSRYSLVKLHSS</sequence>
<feature type="region of interest" description="Disordered" evidence="1">
    <location>
        <begin position="1"/>
        <end position="22"/>
    </location>
</feature>
<dbReference type="EMBL" id="CYKH01002123">
    <property type="protein sequence ID" value="CUI15378.1"/>
    <property type="molecule type" value="Genomic_DNA"/>
</dbReference>
<name>A0A0S4KP29_BODSA</name>
<dbReference type="VEuPathDB" id="TriTrypDB:BSAL_41000"/>
<keyword evidence="3" id="KW-1185">Reference proteome</keyword>
<gene>
    <name evidence="2" type="ORF">BSAL_41000</name>
</gene>
<organism evidence="2 3">
    <name type="scientific">Bodo saltans</name>
    <name type="common">Flagellated protozoan</name>
    <dbReference type="NCBI Taxonomy" id="75058"/>
    <lineage>
        <taxon>Eukaryota</taxon>
        <taxon>Discoba</taxon>
        <taxon>Euglenozoa</taxon>
        <taxon>Kinetoplastea</taxon>
        <taxon>Metakinetoplastina</taxon>
        <taxon>Eubodonida</taxon>
        <taxon>Bodonidae</taxon>
        <taxon>Bodo</taxon>
    </lineage>
</organism>
<protein>
    <submittedName>
        <fullName evidence="2">Uncharacterized protein</fullName>
    </submittedName>
</protein>
<dbReference type="AlphaFoldDB" id="A0A0S4KP29"/>
<evidence type="ECO:0000313" key="2">
    <source>
        <dbReference type="EMBL" id="CUI15378.1"/>
    </source>
</evidence>
<evidence type="ECO:0000313" key="3">
    <source>
        <dbReference type="Proteomes" id="UP000051952"/>
    </source>
</evidence>
<reference evidence="3" key="1">
    <citation type="submission" date="2015-09" db="EMBL/GenBank/DDBJ databases">
        <authorList>
            <consortium name="Pathogen Informatics"/>
        </authorList>
    </citation>
    <scope>NUCLEOTIDE SEQUENCE [LARGE SCALE GENOMIC DNA]</scope>
    <source>
        <strain evidence="3">Lake Konstanz</strain>
    </source>
</reference>
<evidence type="ECO:0000256" key="1">
    <source>
        <dbReference type="SAM" id="MobiDB-lite"/>
    </source>
</evidence>